<dbReference type="Pfam" id="PF11151">
    <property type="entry name" value="DUF2929"/>
    <property type="match status" value="1"/>
</dbReference>
<keyword evidence="1" id="KW-0812">Transmembrane</keyword>
<evidence type="ECO:0000313" key="3">
    <source>
        <dbReference type="Proteomes" id="UP000776629"/>
    </source>
</evidence>
<accession>A0ABS2ENE9</accession>
<organism evidence="2 3">
    <name type="scientific">Limosilactobacillus alvi</name>
    <dbReference type="NCBI Taxonomy" id="990412"/>
    <lineage>
        <taxon>Bacteria</taxon>
        <taxon>Bacillati</taxon>
        <taxon>Bacillota</taxon>
        <taxon>Bacilli</taxon>
        <taxon>Lactobacillales</taxon>
        <taxon>Lactobacillaceae</taxon>
        <taxon>Limosilactobacillus</taxon>
    </lineage>
</organism>
<dbReference type="InterPro" id="IPR021324">
    <property type="entry name" value="DUF2929"/>
</dbReference>
<gene>
    <name evidence="2" type="ORF">H5993_03075</name>
</gene>
<dbReference type="Proteomes" id="UP000776629">
    <property type="component" value="Unassembled WGS sequence"/>
</dbReference>
<comment type="caution">
    <text evidence="2">The sequence shown here is derived from an EMBL/GenBank/DDBJ whole genome shotgun (WGS) entry which is preliminary data.</text>
</comment>
<feature type="transmembrane region" description="Helical" evidence="1">
    <location>
        <begin position="6"/>
        <end position="25"/>
    </location>
</feature>
<evidence type="ECO:0000313" key="2">
    <source>
        <dbReference type="EMBL" id="MBM6753746.1"/>
    </source>
</evidence>
<dbReference type="EMBL" id="JACJJQ010000009">
    <property type="protein sequence ID" value="MBM6753746.1"/>
    <property type="molecule type" value="Genomic_DNA"/>
</dbReference>
<proteinExistence type="predicted"/>
<reference evidence="2 3" key="1">
    <citation type="journal article" date="2021" name="Sci. Rep.">
        <title>The distribution of antibiotic resistance genes in chicken gut microbiota commensals.</title>
        <authorList>
            <person name="Juricova H."/>
            <person name="Matiasovicova J."/>
            <person name="Kubasova T."/>
            <person name="Cejkova D."/>
            <person name="Rychlik I."/>
        </authorList>
    </citation>
    <scope>NUCLEOTIDE SEQUENCE [LARGE SCALE GENOMIC DNA]</scope>
    <source>
        <strain evidence="2 3">An810</strain>
    </source>
</reference>
<evidence type="ECO:0000256" key="1">
    <source>
        <dbReference type="SAM" id="Phobius"/>
    </source>
</evidence>
<keyword evidence="3" id="KW-1185">Reference proteome</keyword>
<dbReference type="RefSeq" id="WP_180869689.1">
    <property type="nucleotide sequence ID" value="NZ_JACJJQ010000009.1"/>
</dbReference>
<feature type="transmembrane region" description="Helical" evidence="1">
    <location>
        <begin position="37"/>
        <end position="56"/>
    </location>
</feature>
<name>A0ABS2ENE9_9LACO</name>
<keyword evidence="1" id="KW-1133">Transmembrane helix</keyword>
<keyword evidence="1" id="KW-0472">Membrane</keyword>
<protein>
    <submittedName>
        <fullName evidence="2">YjzD family protein</fullName>
    </submittedName>
</protein>
<sequence length="64" mass="6966">MKTIFKNLIVIFWGAILGMVLGYIGSQLESLQANFELCAILGAVVAVVASNCWTFITTHANPEH</sequence>